<name>A0ABP6BXJ8_9ACTN</name>
<sequence>MEIRTHAGVTALLSDESYTVPSVPGQATRGTLRWLRQNVCRFSEGEVHDRRVAIVQKELAQMDPASLYDEARERATAILEASPPDPIEAVARPVPTAVLGRALGVTDLDALVKVVPTAAAVYLTGTDHPGEADEAVATLAALLGPGPDEEVANRIAILTQSCEATAALIAKTAARPGADTESVIAETLRFDPPVPALRRLDPGGRPVTLDVRSANQENSPHLTFGAGRRPCPGAEHAVRLAAGVLDALRAVDFGRGRSIPILRSRT</sequence>
<evidence type="ECO:0000313" key="1">
    <source>
        <dbReference type="EMBL" id="GAA2591033.1"/>
    </source>
</evidence>
<gene>
    <name evidence="1" type="ORF">GCM10010411_24990</name>
</gene>
<evidence type="ECO:0008006" key="3">
    <source>
        <dbReference type="Google" id="ProtNLM"/>
    </source>
</evidence>
<dbReference type="RefSeq" id="WP_344540601.1">
    <property type="nucleotide sequence ID" value="NZ_BAAATD010000003.1"/>
</dbReference>
<dbReference type="Proteomes" id="UP001501509">
    <property type="component" value="Unassembled WGS sequence"/>
</dbReference>
<dbReference type="SUPFAM" id="SSF48264">
    <property type="entry name" value="Cytochrome P450"/>
    <property type="match status" value="1"/>
</dbReference>
<dbReference type="EMBL" id="BAAATD010000003">
    <property type="protein sequence ID" value="GAA2591033.1"/>
    <property type="molecule type" value="Genomic_DNA"/>
</dbReference>
<dbReference type="Gene3D" id="1.10.630.10">
    <property type="entry name" value="Cytochrome P450"/>
    <property type="match status" value="1"/>
</dbReference>
<comment type="caution">
    <text evidence="1">The sequence shown here is derived from an EMBL/GenBank/DDBJ whole genome shotgun (WGS) entry which is preliminary data.</text>
</comment>
<dbReference type="InterPro" id="IPR036396">
    <property type="entry name" value="Cyt_P450_sf"/>
</dbReference>
<organism evidence="1 2">
    <name type="scientific">Actinomadura fulvescens</name>
    <dbReference type="NCBI Taxonomy" id="46160"/>
    <lineage>
        <taxon>Bacteria</taxon>
        <taxon>Bacillati</taxon>
        <taxon>Actinomycetota</taxon>
        <taxon>Actinomycetes</taxon>
        <taxon>Streptosporangiales</taxon>
        <taxon>Thermomonosporaceae</taxon>
        <taxon>Actinomadura</taxon>
    </lineage>
</organism>
<proteinExistence type="predicted"/>
<accession>A0ABP6BXJ8</accession>
<protein>
    <recommendedName>
        <fullName evidence="3">Cytochrome P450</fullName>
    </recommendedName>
</protein>
<reference evidence="2" key="1">
    <citation type="journal article" date="2019" name="Int. J. Syst. Evol. Microbiol.">
        <title>The Global Catalogue of Microorganisms (GCM) 10K type strain sequencing project: providing services to taxonomists for standard genome sequencing and annotation.</title>
        <authorList>
            <consortium name="The Broad Institute Genomics Platform"/>
            <consortium name="The Broad Institute Genome Sequencing Center for Infectious Disease"/>
            <person name="Wu L."/>
            <person name="Ma J."/>
        </authorList>
    </citation>
    <scope>NUCLEOTIDE SEQUENCE [LARGE SCALE GENOMIC DNA]</scope>
    <source>
        <strain evidence="2">JCM 6833</strain>
    </source>
</reference>
<evidence type="ECO:0000313" key="2">
    <source>
        <dbReference type="Proteomes" id="UP001501509"/>
    </source>
</evidence>
<keyword evidence="2" id="KW-1185">Reference proteome</keyword>